<keyword evidence="1" id="KW-0805">Transcription regulation</keyword>
<dbReference type="PANTHER" id="PTHR31069:SF12">
    <property type="entry name" value="TRANSCRIPTION FACTOR DOMAIN-CONTAINING PROTEIN"/>
    <property type="match status" value="1"/>
</dbReference>
<feature type="compositionally biased region" description="Polar residues" evidence="5">
    <location>
        <begin position="1025"/>
        <end position="1034"/>
    </location>
</feature>
<keyword evidence="2" id="KW-0238">DNA-binding</keyword>
<keyword evidence="3" id="KW-0804">Transcription</keyword>
<dbReference type="InterPro" id="IPR050675">
    <property type="entry name" value="OAF3"/>
</dbReference>
<feature type="region of interest" description="Disordered" evidence="5">
    <location>
        <begin position="985"/>
        <end position="1034"/>
    </location>
</feature>
<dbReference type="GO" id="GO:0000981">
    <property type="term" value="F:DNA-binding transcription factor activity, RNA polymerase II-specific"/>
    <property type="evidence" value="ECO:0007669"/>
    <property type="project" value="InterPro"/>
</dbReference>
<dbReference type="InterPro" id="IPR036864">
    <property type="entry name" value="Zn2-C6_fun-type_DNA-bd_sf"/>
</dbReference>
<dbReference type="Pfam" id="PF00172">
    <property type="entry name" value="Zn_clus"/>
    <property type="match status" value="1"/>
</dbReference>
<dbReference type="CDD" id="cd00067">
    <property type="entry name" value="GAL4"/>
    <property type="match status" value="1"/>
</dbReference>
<dbReference type="PANTHER" id="PTHR31069">
    <property type="entry name" value="OLEATE-ACTIVATED TRANSCRIPTION FACTOR 1-RELATED"/>
    <property type="match status" value="1"/>
</dbReference>
<gene>
    <name evidence="7" type="ORF">HYPBUDRAFT_5121</name>
</gene>
<evidence type="ECO:0000256" key="2">
    <source>
        <dbReference type="ARBA" id="ARBA00023125"/>
    </source>
</evidence>
<evidence type="ECO:0000256" key="5">
    <source>
        <dbReference type="SAM" id="MobiDB-lite"/>
    </source>
</evidence>
<dbReference type="PROSITE" id="PS50048">
    <property type="entry name" value="ZN2_CY6_FUNGAL_2"/>
    <property type="match status" value="1"/>
</dbReference>
<dbReference type="RefSeq" id="XP_020078131.1">
    <property type="nucleotide sequence ID" value="XM_020223484.1"/>
</dbReference>
<dbReference type="GeneID" id="30998033"/>
<dbReference type="GO" id="GO:0005634">
    <property type="term" value="C:nucleus"/>
    <property type="evidence" value="ECO:0007669"/>
    <property type="project" value="TreeGrafter"/>
</dbReference>
<proteinExistence type="predicted"/>
<evidence type="ECO:0000256" key="4">
    <source>
        <dbReference type="ARBA" id="ARBA00023242"/>
    </source>
</evidence>
<evidence type="ECO:0000313" key="7">
    <source>
        <dbReference type="EMBL" id="ODV69064.1"/>
    </source>
</evidence>
<sequence>MLSPSKFNSAPPRKRKRVPISCLNCKKRKVKCDKNRPCSGCVKNQVAHLCQYLEPAWADSSGSDNNGVVNFHASVQNSEEYKTLKNATDKTISNQRKEIEDLKRQLSVFHKFSPKTMVEIDIPIGMLASPLTVLKKLRAQSNEPVEKIQVLGDKYYAFENYGKRTIFNECINVFSWFNVIKLDPQLTKFWYRITNLQKIYHMYKFNQIKQNKNRMSIESPSNNPASPKKPNYRINEIDFTSMFSRSNSSFNNGNTDPTQSKCPVIECDFNFMIEDSFATPRSNTPSIPDPKPKPSVKMENDHRLVYYGMMSDNAKDLMGRMQRVWKSMLYLVRGNLPLNYNQIVFLVDFYFKSDIIDLENKNHFSFYKKELLEVFRKGNDGLIFDSSVYRDNVSDEECFGLLKMKGVYLSILSLLVEESLDYLRLTIYTDSGNYYVDRFKDIFPSEVFYQGLGYKENNLLPLVHDLLNTMHTSTSKSKKLNQSLPFVALCVAFANRQHVLFRRPGTSSLNVRSSFTSICQILLSLITGENDIYLPIFKDPSIFNFEGSESRKKDLKIHICYVWCDILRLTNLFAFEPIVPLKRSSELSNLSKKVFNIIQDSETGYDHIRYLARLKEDYSCLKISFHVHYLIRRCFTILNCSILETGDFKVTLSTIQQVINDTNNWGNSTGVSKLKYLRFFELKSILQYLEIFLSYLCILQSEEQSNDELIENIVPGIFDKCIDSLTLFQKFATYQTQSMALQYILLSCVEIVSRLTQLIIGLLMRFKVSEKNDSKMVYSSESKVPIEIDYNLKEKLISTTDSTLQVLMDSPLTEKKKISKLFKYWSTFLMFVGHPLKMRSLNYAKLHANIPGFDNILSKSIDKCPVVSNENSQPPQQKPTPTLSKCPISHITDPIDSNVHDNAVIDKNQAKLLARCPIDHTSLSSDFSMASQKGKCPIDHAALTKSMESEPSLSNSSQNLQKCPFDHEALRKGLKGFNESHIRGSADLANNQTNEPPLKLGTKSTKSSSSELSHPNKKAPVLVPTPSSTASIPTINSPKIPGVASTQLSTFEPSLISSSEQTPLPASAPKFKPNPTISLSQPLSSQPPFPVGDLGNNFTDFPDFDFDFLQNEHWFEQLGNDLENSSLEGFFQ</sequence>
<feature type="compositionally biased region" description="Low complexity" evidence="5">
    <location>
        <begin position="998"/>
        <end position="1013"/>
    </location>
</feature>
<dbReference type="InterPro" id="IPR001138">
    <property type="entry name" value="Zn2Cys6_DnaBD"/>
</dbReference>
<dbReference type="GO" id="GO:0000978">
    <property type="term" value="F:RNA polymerase II cis-regulatory region sequence-specific DNA binding"/>
    <property type="evidence" value="ECO:0007669"/>
    <property type="project" value="TreeGrafter"/>
</dbReference>
<accession>A0A1E4RP65</accession>
<dbReference type="Proteomes" id="UP000095085">
    <property type="component" value="Unassembled WGS sequence"/>
</dbReference>
<evidence type="ECO:0000256" key="3">
    <source>
        <dbReference type="ARBA" id="ARBA00023163"/>
    </source>
</evidence>
<dbReference type="GO" id="GO:0008270">
    <property type="term" value="F:zinc ion binding"/>
    <property type="evidence" value="ECO:0007669"/>
    <property type="project" value="InterPro"/>
</dbReference>
<evidence type="ECO:0000256" key="1">
    <source>
        <dbReference type="ARBA" id="ARBA00023015"/>
    </source>
</evidence>
<dbReference type="SUPFAM" id="SSF57701">
    <property type="entry name" value="Zn2/Cys6 DNA-binding domain"/>
    <property type="match status" value="1"/>
</dbReference>
<keyword evidence="4" id="KW-0539">Nucleus</keyword>
<dbReference type="AlphaFoldDB" id="A0A1E4RP65"/>
<evidence type="ECO:0000313" key="8">
    <source>
        <dbReference type="Proteomes" id="UP000095085"/>
    </source>
</evidence>
<protein>
    <recommendedName>
        <fullName evidence="6">Zn(2)-C6 fungal-type domain-containing protein</fullName>
    </recommendedName>
</protein>
<dbReference type="PROSITE" id="PS00463">
    <property type="entry name" value="ZN2_CY6_FUNGAL_1"/>
    <property type="match status" value="1"/>
</dbReference>
<dbReference type="SMART" id="SM00066">
    <property type="entry name" value="GAL4"/>
    <property type="match status" value="1"/>
</dbReference>
<dbReference type="GO" id="GO:0045944">
    <property type="term" value="P:positive regulation of transcription by RNA polymerase II"/>
    <property type="evidence" value="ECO:0007669"/>
    <property type="project" value="TreeGrafter"/>
</dbReference>
<feature type="domain" description="Zn(2)-C6 fungal-type" evidence="6">
    <location>
        <begin position="21"/>
        <end position="52"/>
    </location>
</feature>
<reference evidence="8" key="1">
    <citation type="submission" date="2016-05" db="EMBL/GenBank/DDBJ databases">
        <title>Comparative genomics of biotechnologically important yeasts.</title>
        <authorList>
            <consortium name="DOE Joint Genome Institute"/>
            <person name="Riley R."/>
            <person name="Haridas S."/>
            <person name="Wolfe K.H."/>
            <person name="Lopes M.R."/>
            <person name="Hittinger C.T."/>
            <person name="Goker M."/>
            <person name="Salamov A."/>
            <person name="Wisecaver J."/>
            <person name="Long T.M."/>
            <person name="Aerts A.L."/>
            <person name="Barry K."/>
            <person name="Choi C."/>
            <person name="Clum A."/>
            <person name="Coughlan A.Y."/>
            <person name="Deshpande S."/>
            <person name="Douglass A.P."/>
            <person name="Hanson S.J."/>
            <person name="Klenk H.-P."/>
            <person name="Labutti K."/>
            <person name="Lapidus A."/>
            <person name="Lindquist E."/>
            <person name="Lipzen A."/>
            <person name="Meier-Kolthoff J.P."/>
            <person name="Ohm R.A."/>
            <person name="Otillar R.P."/>
            <person name="Pangilinan J."/>
            <person name="Peng Y."/>
            <person name="Rokas A."/>
            <person name="Rosa C.A."/>
            <person name="Scheuner C."/>
            <person name="Sibirny A.A."/>
            <person name="Slot J.C."/>
            <person name="Stielow J.B."/>
            <person name="Sun H."/>
            <person name="Kurtzman C.P."/>
            <person name="Blackwell M."/>
            <person name="Grigoriev I.V."/>
            <person name="Jeffries T.W."/>
        </authorList>
    </citation>
    <scope>NUCLEOTIDE SEQUENCE [LARGE SCALE GENOMIC DNA]</scope>
    <source>
        <strain evidence="8">NRRL Y-1933</strain>
    </source>
</reference>
<name>A0A1E4RP65_9ASCO</name>
<evidence type="ECO:0000259" key="6">
    <source>
        <dbReference type="PROSITE" id="PS50048"/>
    </source>
</evidence>
<dbReference type="Gene3D" id="4.10.240.10">
    <property type="entry name" value="Zn(2)-C6 fungal-type DNA-binding domain"/>
    <property type="match status" value="1"/>
</dbReference>
<organism evidence="7 8">
    <name type="scientific">Hyphopichia burtonii NRRL Y-1933</name>
    <dbReference type="NCBI Taxonomy" id="984485"/>
    <lineage>
        <taxon>Eukaryota</taxon>
        <taxon>Fungi</taxon>
        <taxon>Dikarya</taxon>
        <taxon>Ascomycota</taxon>
        <taxon>Saccharomycotina</taxon>
        <taxon>Pichiomycetes</taxon>
        <taxon>Debaryomycetaceae</taxon>
        <taxon>Hyphopichia</taxon>
    </lineage>
</organism>
<keyword evidence="8" id="KW-1185">Reference proteome</keyword>
<dbReference type="EMBL" id="KV454539">
    <property type="protein sequence ID" value="ODV69064.1"/>
    <property type="molecule type" value="Genomic_DNA"/>
</dbReference>
<dbReference type="OrthoDB" id="427480at2759"/>